<evidence type="ECO:0000313" key="1">
    <source>
        <dbReference type="EMBL" id="MCT2592237.1"/>
    </source>
</evidence>
<name>A0ABT2JWG1_9ACTN</name>
<proteinExistence type="predicted"/>
<dbReference type="RefSeq" id="WP_260219558.1">
    <property type="nucleotide sequence ID" value="NZ_JAJAGO010000009.1"/>
</dbReference>
<organism evidence="1 2">
    <name type="scientific">Streptomyces gossypii</name>
    <dbReference type="NCBI Taxonomy" id="2883101"/>
    <lineage>
        <taxon>Bacteria</taxon>
        <taxon>Bacillati</taxon>
        <taxon>Actinomycetota</taxon>
        <taxon>Actinomycetes</taxon>
        <taxon>Kitasatosporales</taxon>
        <taxon>Streptomycetaceae</taxon>
        <taxon>Streptomyces</taxon>
    </lineage>
</organism>
<protein>
    <recommendedName>
        <fullName evidence="3">Small CPxCG-related zinc finger protein</fullName>
    </recommendedName>
</protein>
<evidence type="ECO:0000313" key="2">
    <source>
        <dbReference type="Proteomes" id="UP001156389"/>
    </source>
</evidence>
<keyword evidence="2" id="KW-1185">Reference proteome</keyword>
<dbReference type="Proteomes" id="UP001156389">
    <property type="component" value="Unassembled WGS sequence"/>
</dbReference>
<sequence length="56" mass="6312">MILTRTCVRCGTSSTVEQTTMARFLPYACPPCLPALDTPAAPEWVHYALEQRETKR</sequence>
<comment type="caution">
    <text evidence="1">The sequence shown here is derived from an EMBL/GenBank/DDBJ whole genome shotgun (WGS) entry which is preliminary data.</text>
</comment>
<accession>A0ABT2JWG1</accession>
<evidence type="ECO:0008006" key="3">
    <source>
        <dbReference type="Google" id="ProtNLM"/>
    </source>
</evidence>
<dbReference type="EMBL" id="JAJAGO010000009">
    <property type="protein sequence ID" value="MCT2592237.1"/>
    <property type="molecule type" value="Genomic_DNA"/>
</dbReference>
<gene>
    <name evidence="1" type="ORF">LHJ74_20415</name>
</gene>
<reference evidence="1 2" key="1">
    <citation type="submission" date="2021-10" db="EMBL/GenBank/DDBJ databases">
        <title>Streptomyces gossypii sp. nov., isolated from soil collected from cotton field.</title>
        <authorList>
            <person name="Ge X."/>
            <person name="Chen X."/>
            <person name="Liu W."/>
        </authorList>
    </citation>
    <scope>NUCLEOTIDE SEQUENCE [LARGE SCALE GENOMIC DNA]</scope>
    <source>
        <strain evidence="1 2">N2-109</strain>
    </source>
</reference>